<evidence type="ECO:0000313" key="3">
    <source>
        <dbReference type="Proteomes" id="UP000250235"/>
    </source>
</evidence>
<feature type="compositionally biased region" description="Low complexity" evidence="1">
    <location>
        <begin position="17"/>
        <end position="31"/>
    </location>
</feature>
<proteinExistence type="predicted"/>
<keyword evidence="3" id="KW-1185">Reference proteome</keyword>
<dbReference type="EMBL" id="KV018469">
    <property type="protein sequence ID" value="KZV17017.1"/>
    <property type="molecule type" value="Genomic_DNA"/>
</dbReference>
<reference evidence="2 3" key="1">
    <citation type="journal article" date="2015" name="Proc. Natl. Acad. Sci. U.S.A.">
        <title>The resurrection genome of Boea hygrometrica: A blueprint for survival of dehydration.</title>
        <authorList>
            <person name="Xiao L."/>
            <person name="Yang G."/>
            <person name="Zhang L."/>
            <person name="Yang X."/>
            <person name="Zhao S."/>
            <person name="Ji Z."/>
            <person name="Zhou Q."/>
            <person name="Hu M."/>
            <person name="Wang Y."/>
            <person name="Chen M."/>
            <person name="Xu Y."/>
            <person name="Jin H."/>
            <person name="Xiao X."/>
            <person name="Hu G."/>
            <person name="Bao F."/>
            <person name="Hu Y."/>
            <person name="Wan P."/>
            <person name="Li L."/>
            <person name="Deng X."/>
            <person name="Kuang T."/>
            <person name="Xiang C."/>
            <person name="Zhu J.K."/>
            <person name="Oliver M.J."/>
            <person name="He Y."/>
        </authorList>
    </citation>
    <scope>NUCLEOTIDE SEQUENCE [LARGE SCALE GENOMIC DNA]</scope>
    <source>
        <strain evidence="3">cv. XS01</strain>
    </source>
</reference>
<evidence type="ECO:0000256" key="1">
    <source>
        <dbReference type="SAM" id="MobiDB-lite"/>
    </source>
</evidence>
<sequence length="231" mass="25108">MSSIDDHVVVDFAQSLGPPSSSGAAGTSTAPDQFSRRELLARIDAEEAILSAEVRPWYEIKASLLQESDKALIRDLSAYKKQGSESSRGSNPRTKERANPTPEEPTNPLSEEPANPPPVEHTKEKRKKSSSGSDKHSKRKKTSPSVEVNKEAGTSQPDLELDAPVLSSASDKTVTEALASKFLQALVWGGELSRRVTKAREVARSSRRSLDDVMAKHDKLMKEIEDVGGGF</sequence>
<name>A0A2Z7A680_9LAMI</name>
<protein>
    <submittedName>
        <fullName evidence="2">Uncharacterized protein</fullName>
    </submittedName>
</protein>
<feature type="region of interest" description="Disordered" evidence="1">
    <location>
        <begin position="1"/>
        <end position="32"/>
    </location>
</feature>
<gene>
    <name evidence="2" type="ORF">F511_31309</name>
</gene>
<accession>A0A2Z7A680</accession>
<dbReference type="AlphaFoldDB" id="A0A2Z7A680"/>
<dbReference type="Proteomes" id="UP000250235">
    <property type="component" value="Unassembled WGS sequence"/>
</dbReference>
<evidence type="ECO:0000313" key="2">
    <source>
        <dbReference type="EMBL" id="KZV17017.1"/>
    </source>
</evidence>
<organism evidence="2 3">
    <name type="scientific">Dorcoceras hygrometricum</name>
    <dbReference type="NCBI Taxonomy" id="472368"/>
    <lineage>
        <taxon>Eukaryota</taxon>
        <taxon>Viridiplantae</taxon>
        <taxon>Streptophyta</taxon>
        <taxon>Embryophyta</taxon>
        <taxon>Tracheophyta</taxon>
        <taxon>Spermatophyta</taxon>
        <taxon>Magnoliopsida</taxon>
        <taxon>eudicotyledons</taxon>
        <taxon>Gunneridae</taxon>
        <taxon>Pentapetalae</taxon>
        <taxon>asterids</taxon>
        <taxon>lamiids</taxon>
        <taxon>Lamiales</taxon>
        <taxon>Gesneriaceae</taxon>
        <taxon>Didymocarpoideae</taxon>
        <taxon>Trichosporeae</taxon>
        <taxon>Loxocarpinae</taxon>
        <taxon>Dorcoceras</taxon>
    </lineage>
</organism>
<feature type="region of interest" description="Disordered" evidence="1">
    <location>
        <begin position="79"/>
        <end position="164"/>
    </location>
</feature>